<keyword evidence="6" id="KW-0539">Nucleus</keyword>
<dbReference type="Proteomes" id="UP001149074">
    <property type="component" value="Unassembled WGS sequence"/>
</dbReference>
<proteinExistence type="predicted"/>
<keyword evidence="10" id="KW-1185">Reference proteome</keyword>
<keyword evidence="2" id="KW-0479">Metal-binding</keyword>
<dbReference type="GO" id="GO:0008270">
    <property type="term" value="F:zinc ion binding"/>
    <property type="evidence" value="ECO:0007669"/>
    <property type="project" value="InterPro"/>
</dbReference>
<evidence type="ECO:0000256" key="6">
    <source>
        <dbReference type="ARBA" id="ARBA00023242"/>
    </source>
</evidence>
<feature type="region of interest" description="Disordered" evidence="7">
    <location>
        <begin position="1"/>
        <end position="31"/>
    </location>
</feature>
<dbReference type="GO" id="GO:0000981">
    <property type="term" value="F:DNA-binding transcription factor activity, RNA polymerase II-specific"/>
    <property type="evidence" value="ECO:0007669"/>
    <property type="project" value="InterPro"/>
</dbReference>
<evidence type="ECO:0000313" key="10">
    <source>
        <dbReference type="Proteomes" id="UP001149074"/>
    </source>
</evidence>
<evidence type="ECO:0000313" key="9">
    <source>
        <dbReference type="EMBL" id="KAJ5111027.1"/>
    </source>
</evidence>
<dbReference type="CDD" id="cd00067">
    <property type="entry name" value="GAL4"/>
    <property type="match status" value="1"/>
</dbReference>
<comment type="subcellular location">
    <subcellularLocation>
        <location evidence="1">Nucleus</location>
    </subcellularLocation>
</comment>
<dbReference type="AlphaFoldDB" id="A0A9W9G2U7"/>
<organism evidence="9 10">
    <name type="scientific">Penicillium argentinense</name>
    <dbReference type="NCBI Taxonomy" id="1131581"/>
    <lineage>
        <taxon>Eukaryota</taxon>
        <taxon>Fungi</taxon>
        <taxon>Dikarya</taxon>
        <taxon>Ascomycota</taxon>
        <taxon>Pezizomycotina</taxon>
        <taxon>Eurotiomycetes</taxon>
        <taxon>Eurotiomycetidae</taxon>
        <taxon>Eurotiales</taxon>
        <taxon>Aspergillaceae</taxon>
        <taxon>Penicillium</taxon>
    </lineage>
</organism>
<gene>
    <name evidence="9" type="ORF">N7532_001562</name>
</gene>
<protein>
    <recommendedName>
        <fullName evidence="8">Zn(2)-C6 fungal-type domain-containing protein</fullName>
    </recommendedName>
</protein>
<feature type="domain" description="Zn(2)-C6 fungal-type" evidence="8">
    <location>
        <begin position="34"/>
        <end position="63"/>
    </location>
</feature>
<feature type="compositionally biased region" description="Polar residues" evidence="7">
    <location>
        <begin position="125"/>
        <end position="138"/>
    </location>
</feature>
<feature type="compositionally biased region" description="Low complexity" evidence="7">
    <location>
        <begin position="112"/>
        <end position="123"/>
    </location>
</feature>
<evidence type="ECO:0000256" key="4">
    <source>
        <dbReference type="ARBA" id="ARBA00023125"/>
    </source>
</evidence>
<evidence type="ECO:0000256" key="3">
    <source>
        <dbReference type="ARBA" id="ARBA00023015"/>
    </source>
</evidence>
<dbReference type="Gene3D" id="4.10.240.10">
    <property type="entry name" value="Zn(2)-C6 fungal-type DNA-binding domain"/>
    <property type="match status" value="1"/>
</dbReference>
<dbReference type="GO" id="GO:0005634">
    <property type="term" value="C:nucleus"/>
    <property type="evidence" value="ECO:0007669"/>
    <property type="project" value="UniProtKB-SubCell"/>
</dbReference>
<dbReference type="GeneID" id="81353035"/>
<accession>A0A9W9G2U7</accession>
<feature type="compositionally biased region" description="Low complexity" evidence="7">
    <location>
        <begin position="1"/>
        <end position="15"/>
    </location>
</feature>
<dbReference type="Pfam" id="PF00172">
    <property type="entry name" value="Zn_clus"/>
    <property type="match status" value="1"/>
</dbReference>
<evidence type="ECO:0000256" key="5">
    <source>
        <dbReference type="ARBA" id="ARBA00023163"/>
    </source>
</evidence>
<evidence type="ECO:0000259" key="8">
    <source>
        <dbReference type="PROSITE" id="PS50048"/>
    </source>
</evidence>
<keyword evidence="3" id="KW-0805">Transcription regulation</keyword>
<dbReference type="CDD" id="cd12148">
    <property type="entry name" value="fungal_TF_MHR"/>
    <property type="match status" value="1"/>
</dbReference>
<dbReference type="GO" id="GO:0003677">
    <property type="term" value="F:DNA binding"/>
    <property type="evidence" value="ECO:0007669"/>
    <property type="project" value="UniProtKB-KW"/>
</dbReference>
<reference evidence="9" key="2">
    <citation type="journal article" date="2023" name="IMA Fungus">
        <title>Comparative genomic study of the Penicillium genus elucidates a diverse pangenome and 15 lateral gene transfer events.</title>
        <authorList>
            <person name="Petersen C."/>
            <person name="Sorensen T."/>
            <person name="Nielsen M.R."/>
            <person name="Sondergaard T.E."/>
            <person name="Sorensen J.L."/>
            <person name="Fitzpatrick D.A."/>
            <person name="Frisvad J.C."/>
            <person name="Nielsen K.L."/>
        </authorList>
    </citation>
    <scope>NUCLEOTIDE SEQUENCE</scope>
    <source>
        <strain evidence="9">IBT 30761</strain>
    </source>
</reference>
<dbReference type="RefSeq" id="XP_056479097.1">
    <property type="nucleotide sequence ID" value="XM_056614056.1"/>
</dbReference>
<dbReference type="SUPFAM" id="SSF57701">
    <property type="entry name" value="Zn2/Cys6 DNA-binding domain"/>
    <property type="match status" value="1"/>
</dbReference>
<evidence type="ECO:0000256" key="1">
    <source>
        <dbReference type="ARBA" id="ARBA00004123"/>
    </source>
</evidence>
<evidence type="ECO:0000256" key="2">
    <source>
        <dbReference type="ARBA" id="ARBA00022723"/>
    </source>
</evidence>
<dbReference type="SMART" id="SM00906">
    <property type="entry name" value="Fungal_trans"/>
    <property type="match status" value="1"/>
</dbReference>
<dbReference type="OrthoDB" id="3989227at2759"/>
<dbReference type="EMBL" id="JAPQKI010000002">
    <property type="protein sequence ID" value="KAJ5111027.1"/>
    <property type="molecule type" value="Genomic_DNA"/>
</dbReference>
<name>A0A9W9G2U7_9EURO</name>
<dbReference type="InterPro" id="IPR001138">
    <property type="entry name" value="Zn2Cys6_DnaBD"/>
</dbReference>
<dbReference type="InterPro" id="IPR007219">
    <property type="entry name" value="XnlR_reg_dom"/>
</dbReference>
<feature type="region of interest" description="Disordered" evidence="7">
    <location>
        <begin position="112"/>
        <end position="142"/>
    </location>
</feature>
<reference evidence="9" key="1">
    <citation type="submission" date="2022-11" db="EMBL/GenBank/DDBJ databases">
        <authorList>
            <person name="Petersen C."/>
        </authorList>
    </citation>
    <scope>NUCLEOTIDE SEQUENCE</scope>
    <source>
        <strain evidence="9">IBT 30761</strain>
    </source>
</reference>
<keyword evidence="5" id="KW-0804">Transcription</keyword>
<dbReference type="PANTHER" id="PTHR31001">
    <property type="entry name" value="UNCHARACTERIZED TRANSCRIPTIONAL REGULATORY PROTEIN"/>
    <property type="match status" value="1"/>
</dbReference>
<dbReference type="GO" id="GO:0006351">
    <property type="term" value="P:DNA-templated transcription"/>
    <property type="evidence" value="ECO:0007669"/>
    <property type="project" value="InterPro"/>
</dbReference>
<dbReference type="InterPro" id="IPR036864">
    <property type="entry name" value="Zn2-C6_fun-type_DNA-bd_sf"/>
</dbReference>
<keyword evidence="4" id="KW-0238">DNA-binding</keyword>
<sequence length="821" mass="92145">MSQEGASALAPASASKAEKHARPPAGTSLANPRSCAICRSRKVRCDKQSPCSNCRRANIACVRPSIDQAPRWARRMQRGPSGDVMDRLRTLEHLVKDLSSRLEQANAAISAAGGSSGVNSPGSLTHGTETGSQDASSSADRRMQTQFGRLVVGDATRSRYVGSGFWSRVNDELDELKMDTQDPAYEEYDTTDDGFSYERIPSTQELERSPMERHSFLFRHNLSSPTPDLREFHPLPSQIPFLLDVFSENVNSVTQTIHLPTVTQMVRDLRGDMTRLTPANEALMFSIYYATITSMEDDDIAMNFGSTKQELNLKYRLGLELALAKADFLNVPDLVLIQAFVNFLVLLRRHDSPRFVWMMTGLAIRMGIALGLHRDGSKFPNLSLYDIEMRRRVWWGICMLDQRASEDQGTEFTIQEGSFDTKMPLNINNADIGPNMKEMPIEREGLTDMSLPRLHVRTIMIGRQLMAQSARGASIEEQNQLLQEIYLSTEEFYLQHSAESKIAHWVILTITRLVMAKMTLLIHLPLLFTSPSEQLTADLRTRLLVSAIEVAEYNHALNAEQACRHWRWIYQTYTHWHAIVYILIEICRQSWSLERAWVALHSVWLIPNQSHMDKNARFCFPLQKLMANARKHRQSELIRLRSDSEAVSDLEREHTKMPIPSSPELASNGLTSTLERWRQLLVTNVNDGGSAAVSDAQLSVQGYPGSSSALASVPLYPTADSESLNPVFKGPGLAATNPDESACIQTVEQPSDVLPVVPAYRSDGQPVGPTVIPWIWASDASPNMNLDPNDINMDFDADVDWYEWVASAKNMELYGNQEGFQ</sequence>
<evidence type="ECO:0000256" key="7">
    <source>
        <dbReference type="SAM" id="MobiDB-lite"/>
    </source>
</evidence>
<dbReference type="InterPro" id="IPR050613">
    <property type="entry name" value="Sec_Metabolite_Reg"/>
</dbReference>
<comment type="caution">
    <text evidence="9">The sequence shown here is derived from an EMBL/GenBank/DDBJ whole genome shotgun (WGS) entry which is preliminary data.</text>
</comment>
<dbReference type="Pfam" id="PF04082">
    <property type="entry name" value="Fungal_trans"/>
    <property type="match status" value="1"/>
</dbReference>
<dbReference type="PROSITE" id="PS00463">
    <property type="entry name" value="ZN2_CY6_FUNGAL_1"/>
    <property type="match status" value="1"/>
</dbReference>
<dbReference type="PROSITE" id="PS50048">
    <property type="entry name" value="ZN2_CY6_FUNGAL_2"/>
    <property type="match status" value="1"/>
</dbReference>
<dbReference type="PANTHER" id="PTHR31001:SF50">
    <property type="entry name" value="ZN(II)2CYS6 TRANSCRIPTION FACTOR (EUROFUNG)"/>
    <property type="match status" value="1"/>
</dbReference>
<dbReference type="SMART" id="SM00066">
    <property type="entry name" value="GAL4"/>
    <property type="match status" value="1"/>
</dbReference>